<dbReference type="SUPFAM" id="SSF52080">
    <property type="entry name" value="Ribosomal proteins L15p and L18e"/>
    <property type="match status" value="1"/>
</dbReference>
<accession>A0A7X1E735</accession>
<name>A0A7X1E735_9BACT</name>
<comment type="subunit">
    <text evidence="4">Part of the 50S ribosomal subunit.</text>
</comment>
<dbReference type="InterPro" id="IPR005749">
    <property type="entry name" value="Ribosomal_uL15_bac-type"/>
</dbReference>
<dbReference type="PANTHER" id="PTHR12934">
    <property type="entry name" value="50S RIBOSOMAL PROTEIN L15"/>
    <property type="match status" value="1"/>
</dbReference>
<evidence type="ECO:0000313" key="8">
    <source>
        <dbReference type="EMBL" id="MBC2603292.1"/>
    </source>
</evidence>
<evidence type="ECO:0000256" key="5">
    <source>
        <dbReference type="RuleBase" id="RU003888"/>
    </source>
</evidence>
<keyword evidence="9" id="KW-1185">Reference proteome</keyword>
<dbReference type="EMBL" id="JACHVA010000126">
    <property type="protein sequence ID" value="MBC2603292.1"/>
    <property type="molecule type" value="Genomic_DNA"/>
</dbReference>
<dbReference type="Gene3D" id="3.100.10.10">
    <property type="match status" value="1"/>
</dbReference>
<dbReference type="GO" id="GO:0003735">
    <property type="term" value="F:structural constituent of ribosome"/>
    <property type="evidence" value="ECO:0007669"/>
    <property type="project" value="InterPro"/>
</dbReference>
<organism evidence="8 9">
    <name type="scientific">Puniceicoccus vermicola</name>
    <dbReference type="NCBI Taxonomy" id="388746"/>
    <lineage>
        <taxon>Bacteria</taxon>
        <taxon>Pseudomonadati</taxon>
        <taxon>Verrucomicrobiota</taxon>
        <taxon>Opitutia</taxon>
        <taxon>Puniceicoccales</taxon>
        <taxon>Puniceicoccaceae</taxon>
        <taxon>Puniceicoccus</taxon>
    </lineage>
</organism>
<dbReference type="Proteomes" id="UP000525652">
    <property type="component" value="Unassembled WGS sequence"/>
</dbReference>
<dbReference type="InterPro" id="IPR030878">
    <property type="entry name" value="Ribosomal_uL15"/>
</dbReference>
<dbReference type="HAMAP" id="MF_01341">
    <property type="entry name" value="Ribosomal_uL15"/>
    <property type="match status" value="1"/>
</dbReference>
<evidence type="ECO:0000256" key="2">
    <source>
        <dbReference type="ARBA" id="ARBA00022980"/>
    </source>
</evidence>
<proteinExistence type="inferred from homology"/>
<sequence>MRLHELINSNGSNRPKRRLGKGEGNGHGKTCGRGHKGSKSRSGYSIQPGFEGGQMPMYRRLPHRGFSNFKFHKGYAIVNLGDLERLADDVKEVNREVLVKAGLVRDNSLPLKVLGNGEIKSALKVSAAAFSASAKSKIEAAGGEALTD</sequence>
<keyword evidence="4" id="KW-0694">RNA-binding</keyword>
<keyword evidence="3 4" id="KW-0687">Ribonucleoprotein</keyword>
<comment type="function">
    <text evidence="4">Binds to the 23S rRNA.</text>
</comment>
<dbReference type="InterPro" id="IPR021131">
    <property type="entry name" value="Ribosomal_uL15/eL18"/>
</dbReference>
<dbReference type="PANTHER" id="PTHR12934:SF11">
    <property type="entry name" value="LARGE RIBOSOMAL SUBUNIT PROTEIN UL15M"/>
    <property type="match status" value="1"/>
</dbReference>
<dbReference type="GO" id="GO:0022625">
    <property type="term" value="C:cytosolic large ribosomal subunit"/>
    <property type="evidence" value="ECO:0007669"/>
    <property type="project" value="TreeGrafter"/>
</dbReference>
<evidence type="ECO:0000313" key="9">
    <source>
        <dbReference type="Proteomes" id="UP000525652"/>
    </source>
</evidence>
<gene>
    <name evidence="4 8" type="primary">rplO</name>
    <name evidence="8" type="ORF">H5P30_16035</name>
</gene>
<dbReference type="GO" id="GO:0006412">
    <property type="term" value="P:translation"/>
    <property type="evidence" value="ECO:0007669"/>
    <property type="project" value="UniProtKB-UniRule"/>
</dbReference>
<comment type="caution">
    <text evidence="8">The sequence shown here is derived from an EMBL/GenBank/DDBJ whole genome shotgun (WGS) entry which is preliminary data.</text>
</comment>
<keyword evidence="4" id="KW-0699">rRNA-binding</keyword>
<dbReference type="RefSeq" id="WP_185693924.1">
    <property type="nucleotide sequence ID" value="NZ_JACHVA010000126.1"/>
</dbReference>
<evidence type="ECO:0000256" key="4">
    <source>
        <dbReference type="HAMAP-Rule" id="MF_01341"/>
    </source>
</evidence>
<feature type="compositionally biased region" description="Basic residues" evidence="6">
    <location>
        <begin position="30"/>
        <end position="39"/>
    </location>
</feature>
<keyword evidence="2 4" id="KW-0689">Ribosomal protein</keyword>
<dbReference type="AlphaFoldDB" id="A0A7X1E735"/>
<dbReference type="InterPro" id="IPR001196">
    <property type="entry name" value="Ribosomal_uL15_CS"/>
</dbReference>
<dbReference type="Pfam" id="PF00828">
    <property type="entry name" value="Ribosomal_L27A"/>
    <property type="match status" value="1"/>
</dbReference>
<feature type="domain" description="Large ribosomal subunit protein uL15/eL18" evidence="7">
    <location>
        <begin position="77"/>
        <end position="145"/>
    </location>
</feature>
<dbReference type="GO" id="GO:0019843">
    <property type="term" value="F:rRNA binding"/>
    <property type="evidence" value="ECO:0007669"/>
    <property type="project" value="UniProtKB-UniRule"/>
</dbReference>
<dbReference type="NCBIfam" id="TIGR01071">
    <property type="entry name" value="rplO_bact"/>
    <property type="match status" value="1"/>
</dbReference>
<dbReference type="PROSITE" id="PS00475">
    <property type="entry name" value="RIBOSOMAL_L15"/>
    <property type="match status" value="1"/>
</dbReference>
<evidence type="ECO:0000256" key="1">
    <source>
        <dbReference type="ARBA" id="ARBA00007320"/>
    </source>
</evidence>
<dbReference type="InterPro" id="IPR036227">
    <property type="entry name" value="Ribosomal_uL15/eL18_sf"/>
</dbReference>
<evidence type="ECO:0000259" key="7">
    <source>
        <dbReference type="Pfam" id="PF00828"/>
    </source>
</evidence>
<evidence type="ECO:0000256" key="6">
    <source>
        <dbReference type="SAM" id="MobiDB-lite"/>
    </source>
</evidence>
<feature type="region of interest" description="Disordered" evidence="6">
    <location>
        <begin position="1"/>
        <end position="43"/>
    </location>
</feature>
<protein>
    <recommendedName>
        <fullName evidence="4">Large ribosomal subunit protein uL15</fullName>
    </recommendedName>
</protein>
<reference evidence="8 9" key="1">
    <citation type="submission" date="2020-07" db="EMBL/GenBank/DDBJ databases">
        <authorList>
            <person name="Feng X."/>
        </authorList>
    </citation>
    <scope>NUCLEOTIDE SEQUENCE [LARGE SCALE GENOMIC DNA]</scope>
    <source>
        <strain evidence="8 9">JCM14086</strain>
    </source>
</reference>
<evidence type="ECO:0000256" key="3">
    <source>
        <dbReference type="ARBA" id="ARBA00023274"/>
    </source>
</evidence>
<comment type="similarity">
    <text evidence="1 4 5">Belongs to the universal ribosomal protein uL15 family.</text>
</comment>